<feature type="domain" description="CusB-like barrel-sandwich hybrid" evidence="5">
    <location>
        <begin position="116"/>
        <end position="259"/>
    </location>
</feature>
<accession>A0ABY4GD77</accession>
<feature type="chain" id="PRO_5046997291" evidence="4">
    <location>
        <begin position="24"/>
        <end position="423"/>
    </location>
</feature>
<keyword evidence="3" id="KW-0175">Coiled coil</keyword>
<feature type="coiled-coil region" evidence="3">
    <location>
        <begin position="151"/>
        <end position="178"/>
    </location>
</feature>
<dbReference type="Pfam" id="PF25919">
    <property type="entry name" value="BSH_CusB"/>
    <property type="match status" value="1"/>
</dbReference>
<sequence>MRFSLLVLPIRRVLFPLSFTCQSARNIAAVALLLATGALPACQSRSEPVAANAPTGAELPAADSAAPARVGASPELTISPAQYQAAGITLGGFTHQNMTSDVPANGVIDVPPQSYASISAVMGGYVQQVKVLPGQFVAKGAVVAVLRHPDYLKLQQEYLQARARLQFLQQELTRQQELDAEDVGAKRRLQQAQADYQTEQATERALAGQLRLIGLVPERLRAVSLTPSVTLTSPIGGYVKAVNINPGQFVNPQDVLVEVVDRSDLHLQLKVFEKDIAQVHPGQTVLFKLANSRADQQQRAKVYLVGKAFDNDAHTVTVHAHLQEEAASTLLPGQYVAARIQTAGARQRTLPEDAVIQAGDVSYVYARVRPAADGYHFQRYKVKTGPVHYGDVPITPLDSMPDSTQVVRRGAYFLEGEYTKGQE</sequence>
<keyword evidence="4" id="KW-0732">Signal</keyword>
<dbReference type="EMBL" id="CP095063">
    <property type="protein sequence ID" value="UOQ68843.1"/>
    <property type="molecule type" value="Genomic_DNA"/>
</dbReference>
<dbReference type="InterPro" id="IPR058790">
    <property type="entry name" value="BSH_CusB"/>
</dbReference>
<evidence type="ECO:0000256" key="2">
    <source>
        <dbReference type="ARBA" id="ARBA00022448"/>
    </source>
</evidence>
<dbReference type="InterPro" id="IPR006143">
    <property type="entry name" value="RND_pump_MFP"/>
</dbReference>
<evidence type="ECO:0000256" key="4">
    <source>
        <dbReference type="SAM" id="SignalP"/>
    </source>
</evidence>
<evidence type="ECO:0000259" key="5">
    <source>
        <dbReference type="Pfam" id="PF25919"/>
    </source>
</evidence>
<dbReference type="InterPro" id="IPR051909">
    <property type="entry name" value="MFP_Cation_Efflux"/>
</dbReference>
<reference evidence="6" key="1">
    <citation type="submission" date="2022-04" db="EMBL/GenBank/DDBJ databases">
        <title>Hymenobacter sp. isolated from the air.</title>
        <authorList>
            <person name="Won M."/>
            <person name="Lee C.-M."/>
            <person name="Woen H.-Y."/>
            <person name="Kwon S.-W."/>
        </authorList>
    </citation>
    <scope>NUCLEOTIDE SEQUENCE</scope>
    <source>
        <strain evidence="6">5420S-77</strain>
        <plasmid evidence="6">unnamed2</plasmid>
    </source>
</reference>
<comment type="similarity">
    <text evidence="1">Belongs to the membrane fusion protein (MFP) (TC 8.A.1) family.</text>
</comment>
<dbReference type="SUPFAM" id="SSF111369">
    <property type="entry name" value="HlyD-like secretion proteins"/>
    <property type="match status" value="1"/>
</dbReference>
<dbReference type="Proteomes" id="UP000830401">
    <property type="component" value="Plasmid unnamed2"/>
</dbReference>
<keyword evidence="7" id="KW-1185">Reference proteome</keyword>
<dbReference type="PANTHER" id="PTHR30097:SF4">
    <property type="entry name" value="SLR6042 PROTEIN"/>
    <property type="match status" value="1"/>
</dbReference>
<dbReference type="Gene3D" id="2.40.30.170">
    <property type="match status" value="1"/>
</dbReference>
<dbReference type="PANTHER" id="PTHR30097">
    <property type="entry name" value="CATION EFFLUX SYSTEM PROTEIN CUSB"/>
    <property type="match status" value="1"/>
</dbReference>
<organism evidence="6 7">
    <name type="scientific">Hymenobacter volaticus</name>
    <dbReference type="NCBI Taxonomy" id="2932254"/>
    <lineage>
        <taxon>Bacteria</taxon>
        <taxon>Pseudomonadati</taxon>
        <taxon>Bacteroidota</taxon>
        <taxon>Cytophagia</taxon>
        <taxon>Cytophagales</taxon>
        <taxon>Hymenobacteraceae</taxon>
        <taxon>Hymenobacter</taxon>
    </lineage>
</organism>
<dbReference type="NCBIfam" id="TIGR01730">
    <property type="entry name" value="RND_mfp"/>
    <property type="match status" value="1"/>
</dbReference>
<dbReference type="Gene3D" id="1.10.287.470">
    <property type="entry name" value="Helix hairpin bin"/>
    <property type="match status" value="1"/>
</dbReference>
<evidence type="ECO:0000313" key="7">
    <source>
        <dbReference type="Proteomes" id="UP000830401"/>
    </source>
</evidence>
<keyword evidence="6" id="KW-0614">Plasmid</keyword>
<dbReference type="RefSeq" id="WP_245126441.1">
    <property type="nucleotide sequence ID" value="NZ_CP095063.1"/>
</dbReference>
<evidence type="ECO:0000313" key="6">
    <source>
        <dbReference type="EMBL" id="UOQ68843.1"/>
    </source>
</evidence>
<protein>
    <submittedName>
        <fullName evidence="6">Efflux RND transporter periplasmic adaptor subunit</fullName>
    </submittedName>
</protein>
<proteinExistence type="inferred from homology"/>
<name>A0ABY4GD77_9BACT</name>
<evidence type="ECO:0000256" key="3">
    <source>
        <dbReference type="SAM" id="Coils"/>
    </source>
</evidence>
<feature type="signal peptide" evidence="4">
    <location>
        <begin position="1"/>
        <end position="23"/>
    </location>
</feature>
<keyword evidence="2" id="KW-0813">Transport</keyword>
<gene>
    <name evidence="6" type="ORF">MUN86_25590</name>
</gene>
<geneLocation type="plasmid" evidence="6 7">
    <name>unnamed2</name>
</geneLocation>
<evidence type="ECO:0000256" key="1">
    <source>
        <dbReference type="ARBA" id="ARBA00009477"/>
    </source>
</evidence>